<dbReference type="EMBL" id="CP044329">
    <property type="protein sequence ID" value="QGM95745.1"/>
    <property type="molecule type" value="Genomic_DNA"/>
</dbReference>
<reference evidence="5 6" key="1">
    <citation type="journal article" date="2021" name="AMB Express">
        <title>Isolation and characterisation of Methylocystis spp. for poly-3-hydroxybutyrate production using waste methane feedstocks.</title>
        <authorList>
            <person name="Rumah B.L."/>
            <person name="Stead C.E."/>
            <person name="Claxton Stevens B.H."/>
            <person name="Minton N.P."/>
            <person name="Grosse-Honebrink A."/>
            <person name="Zhang Y."/>
        </authorList>
    </citation>
    <scope>NUCLEOTIDE SEQUENCE [LARGE SCALE GENOMIC DNA]</scope>
    <source>
        <strain evidence="5 6">BRCS1</strain>
    </source>
</reference>
<dbReference type="InterPro" id="IPR052359">
    <property type="entry name" value="HTH-type_reg/antitoxin"/>
</dbReference>
<evidence type="ECO:0000256" key="1">
    <source>
        <dbReference type="ARBA" id="ARBA00023015"/>
    </source>
</evidence>
<evidence type="ECO:0000313" key="5">
    <source>
        <dbReference type="EMBL" id="QGM95745.1"/>
    </source>
</evidence>
<dbReference type="Proteomes" id="UP000424673">
    <property type="component" value="Plasmid unnamed1"/>
</dbReference>
<dbReference type="SUPFAM" id="SSF47413">
    <property type="entry name" value="lambda repressor-like DNA-binding domains"/>
    <property type="match status" value="1"/>
</dbReference>
<keyword evidence="5" id="KW-0614">Plasmid</keyword>
<dbReference type="InterPro" id="IPR010982">
    <property type="entry name" value="Lambda_DNA-bd_dom_sf"/>
</dbReference>
<feature type="domain" description="HTH cro/C1-type" evidence="4">
    <location>
        <begin position="39"/>
        <end position="75"/>
    </location>
</feature>
<keyword evidence="1" id="KW-0805">Transcription regulation</keyword>
<dbReference type="InterPro" id="IPR001387">
    <property type="entry name" value="Cro/C1-type_HTH"/>
</dbReference>
<keyword evidence="6" id="KW-1185">Reference proteome</keyword>
<dbReference type="RefSeq" id="WP_154453910.1">
    <property type="nucleotide sequence ID" value="NZ_CP044329.1"/>
</dbReference>
<dbReference type="CDD" id="cd00093">
    <property type="entry name" value="HTH_XRE"/>
    <property type="match status" value="1"/>
</dbReference>
<protein>
    <submittedName>
        <fullName evidence="5">Helix-turn-helix domain-containing protein</fullName>
    </submittedName>
</protein>
<name>A0ABX6EPJ3_9HYPH</name>
<keyword evidence="2" id="KW-0238">DNA-binding</keyword>
<sequence length="98" mass="10332">MKEALFNDLVKSLEQAAAHARGQAVPGLQVHPAPTAADIISIRQQAGLTRKQFAAILGTAVGTLRKWEDGSRAPSGAARTLLLVLRRNPKAVLEALAA</sequence>
<evidence type="ECO:0000256" key="2">
    <source>
        <dbReference type="ARBA" id="ARBA00023125"/>
    </source>
</evidence>
<evidence type="ECO:0000259" key="4">
    <source>
        <dbReference type="PROSITE" id="PS50943"/>
    </source>
</evidence>
<dbReference type="PROSITE" id="PS50943">
    <property type="entry name" value="HTH_CROC1"/>
    <property type="match status" value="1"/>
</dbReference>
<dbReference type="Gene3D" id="1.10.260.40">
    <property type="entry name" value="lambda repressor-like DNA-binding domains"/>
    <property type="match status" value="1"/>
</dbReference>
<proteinExistence type="predicted"/>
<geneLocation type="plasmid" evidence="5 6">
    <name>unnamed1</name>
</geneLocation>
<dbReference type="Pfam" id="PF01381">
    <property type="entry name" value="HTH_3"/>
    <property type="match status" value="1"/>
</dbReference>
<evidence type="ECO:0000313" key="6">
    <source>
        <dbReference type="Proteomes" id="UP000424673"/>
    </source>
</evidence>
<dbReference type="PANTHER" id="PTHR36511:SF4">
    <property type="entry name" value="ANTITOXIN MQSA"/>
    <property type="match status" value="1"/>
</dbReference>
<organism evidence="5 6">
    <name type="scientific">Methylocystis rosea</name>
    <dbReference type="NCBI Taxonomy" id="173366"/>
    <lineage>
        <taxon>Bacteria</taxon>
        <taxon>Pseudomonadati</taxon>
        <taxon>Pseudomonadota</taxon>
        <taxon>Alphaproteobacteria</taxon>
        <taxon>Hyphomicrobiales</taxon>
        <taxon>Methylocystaceae</taxon>
        <taxon>Methylocystis</taxon>
    </lineage>
</organism>
<accession>A0ABX6EPJ3</accession>
<gene>
    <name evidence="5" type="ORF">F7D13_16635</name>
</gene>
<dbReference type="PANTHER" id="PTHR36511">
    <property type="entry name" value="MERR FAMILY BACTERIAL REGULATORY PROTEIN"/>
    <property type="match status" value="1"/>
</dbReference>
<evidence type="ECO:0000256" key="3">
    <source>
        <dbReference type="ARBA" id="ARBA00023163"/>
    </source>
</evidence>
<keyword evidence="3" id="KW-0804">Transcription</keyword>